<gene>
    <name evidence="2" type="ORF">C7B43_11635</name>
</gene>
<sequence>MLPFGPISNQHTVAEDDRASALLGDHKLDTVRNGYARILRALLHRRWIAVVVVLASVGMTLSFFSLKLIHTTFIPPENTGLFSMNISLPPGTPL</sequence>
<evidence type="ECO:0000256" key="1">
    <source>
        <dbReference type="SAM" id="Phobius"/>
    </source>
</evidence>
<organism evidence="2 3">
    <name type="scientific">Sulfobacillus benefaciens</name>
    <dbReference type="NCBI Taxonomy" id="453960"/>
    <lineage>
        <taxon>Bacteria</taxon>
        <taxon>Bacillati</taxon>
        <taxon>Bacillota</taxon>
        <taxon>Clostridia</taxon>
        <taxon>Eubacteriales</taxon>
        <taxon>Clostridiales Family XVII. Incertae Sedis</taxon>
        <taxon>Sulfobacillus</taxon>
    </lineage>
</organism>
<name>A0A2T2WZE8_9FIRM</name>
<protein>
    <submittedName>
        <fullName evidence="2">Uncharacterized protein</fullName>
    </submittedName>
</protein>
<comment type="caution">
    <text evidence="2">The sequence shown here is derived from an EMBL/GenBank/DDBJ whole genome shotgun (WGS) entry which is preliminary data.</text>
</comment>
<dbReference type="GO" id="GO:0022857">
    <property type="term" value="F:transmembrane transporter activity"/>
    <property type="evidence" value="ECO:0007669"/>
    <property type="project" value="InterPro"/>
</dbReference>
<dbReference type="Proteomes" id="UP000242699">
    <property type="component" value="Unassembled WGS sequence"/>
</dbReference>
<proteinExistence type="predicted"/>
<dbReference type="Gene3D" id="3.30.70.1430">
    <property type="entry name" value="Multidrug efflux transporter AcrB pore domain"/>
    <property type="match status" value="1"/>
</dbReference>
<dbReference type="InterPro" id="IPR001036">
    <property type="entry name" value="Acrflvin-R"/>
</dbReference>
<keyword evidence="1" id="KW-0472">Membrane</keyword>
<feature type="transmembrane region" description="Helical" evidence="1">
    <location>
        <begin position="47"/>
        <end position="66"/>
    </location>
</feature>
<evidence type="ECO:0000313" key="3">
    <source>
        <dbReference type="Proteomes" id="UP000242699"/>
    </source>
</evidence>
<keyword evidence="1" id="KW-1133">Transmembrane helix</keyword>
<dbReference type="EMBL" id="PXYT01000025">
    <property type="protein sequence ID" value="PSR27602.1"/>
    <property type="molecule type" value="Genomic_DNA"/>
</dbReference>
<keyword evidence="1" id="KW-0812">Transmembrane</keyword>
<dbReference type="AlphaFoldDB" id="A0A2T2WZE8"/>
<accession>A0A2T2WZE8</accession>
<dbReference type="GO" id="GO:0016020">
    <property type="term" value="C:membrane"/>
    <property type="evidence" value="ECO:0007669"/>
    <property type="project" value="InterPro"/>
</dbReference>
<dbReference type="Pfam" id="PF00873">
    <property type="entry name" value="ACR_tran"/>
    <property type="match status" value="1"/>
</dbReference>
<reference evidence="2 3" key="1">
    <citation type="journal article" date="2014" name="BMC Genomics">
        <title>Comparison of environmental and isolate Sulfobacillus genomes reveals diverse carbon, sulfur, nitrogen, and hydrogen metabolisms.</title>
        <authorList>
            <person name="Justice N.B."/>
            <person name="Norman A."/>
            <person name="Brown C.T."/>
            <person name="Singh A."/>
            <person name="Thomas B.C."/>
            <person name="Banfield J.F."/>
        </authorList>
    </citation>
    <scope>NUCLEOTIDE SEQUENCE [LARGE SCALE GENOMIC DNA]</scope>
    <source>
        <strain evidence="2">AMDSBA1</strain>
    </source>
</reference>
<evidence type="ECO:0000313" key="2">
    <source>
        <dbReference type="EMBL" id="PSR27602.1"/>
    </source>
</evidence>
<dbReference type="Gene3D" id="1.20.1640.10">
    <property type="entry name" value="Multidrug efflux transporter AcrB transmembrane domain"/>
    <property type="match status" value="1"/>
</dbReference>